<evidence type="ECO:0000259" key="1">
    <source>
        <dbReference type="PROSITE" id="PS51729"/>
    </source>
</evidence>
<dbReference type="SUPFAM" id="SSF55729">
    <property type="entry name" value="Acyl-CoA N-acyltransferases (Nat)"/>
    <property type="match status" value="1"/>
</dbReference>
<dbReference type="Proteomes" id="UP000295361">
    <property type="component" value="Unassembled WGS sequence"/>
</dbReference>
<name>A0A4R6QJ79_9BURK</name>
<dbReference type="PANTHER" id="PTHR31435:SF9">
    <property type="entry name" value="PROTEIN NATD1"/>
    <property type="match status" value="1"/>
</dbReference>
<evidence type="ECO:0000313" key="2">
    <source>
        <dbReference type="EMBL" id="TDP63766.1"/>
    </source>
</evidence>
<dbReference type="InterPro" id="IPR010323">
    <property type="entry name" value="DUF924"/>
</dbReference>
<accession>A0A4R6QJ79</accession>
<sequence>MQPAAPLSIEHQAARGRFVTVVDGLECEAEYQLDGPRVVFTHTGVPSRLEGRGIAAALVKRALEWAQAEHLQVVPACSYVRVYLQRHPEFQELTLARDARLSSGTTTEAQQVLDFWFGAPGSGDAGQLRGAWFKKDPAFDAEIAERFGTLVRRGLHGELSDWALAPTTALAKILLLDQFTRNIFRGSKQAFAGDAQALKTAAALVDAGQDMTLDPLQRWFVYLPFEHDESLATQARSVALFERLAASDARLAGALDYAKRHQEVIQRFGRFPHRNAMLGRDSTVAELAYLAEPGSGF</sequence>
<comment type="caution">
    <text evidence="2">The sequence shown here is derived from an EMBL/GenBank/DDBJ whole genome shotgun (WGS) entry which is preliminary data.</text>
</comment>
<dbReference type="SUPFAM" id="SSF48452">
    <property type="entry name" value="TPR-like"/>
    <property type="match status" value="1"/>
</dbReference>
<dbReference type="RefSeq" id="WP_133701636.1">
    <property type="nucleotide sequence ID" value="NZ_SNXS01000004.1"/>
</dbReference>
<dbReference type="InterPro" id="IPR011990">
    <property type="entry name" value="TPR-like_helical_dom_sf"/>
</dbReference>
<dbReference type="AlphaFoldDB" id="A0A4R6QJ79"/>
<dbReference type="OrthoDB" id="7593450at2"/>
<proteinExistence type="predicted"/>
<dbReference type="PANTHER" id="PTHR31435">
    <property type="entry name" value="PROTEIN NATD1"/>
    <property type="match status" value="1"/>
</dbReference>
<dbReference type="InParanoid" id="A0A4R6QJ79"/>
<dbReference type="Pfam" id="PF06041">
    <property type="entry name" value="DUF924"/>
    <property type="match status" value="1"/>
</dbReference>
<dbReference type="PROSITE" id="PS51729">
    <property type="entry name" value="GNAT_YJDJ"/>
    <property type="match status" value="1"/>
</dbReference>
<protein>
    <submittedName>
        <fullName evidence="2">Uncharacterized protein (DUF924 family)</fullName>
    </submittedName>
</protein>
<evidence type="ECO:0000313" key="3">
    <source>
        <dbReference type="Proteomes" id="UP000295361"/>
    </source>
</evidence>
<dbReference type="InterPro" id="IPR016181">
    <property type="entry name" value="Acyl_CoA_acyltransferase"/>
</dbReference>
<dbReference type="Gene3D" id="3.40.630.30">
    <property type="match status" value="1"/>
</dbReference>
<reference evidence="2 3" key="1">
    <citation type="submission" date="2019-03" db="EMBL/GenBank/DDBJ databases">
        <title>Genomic Encyclopedia of Type Strains, Phase IV (KMG-IV): sequencing the most valuable type-strain genomes for metagenomic binning, comparative biology and taxonomic classification.</title>
        <authorList>
            <person name="Goeker M."/>
        </authorList>
    </citation>
    <scope>NUCLEOTIDE SEQUENCE [LARGE SCALE GENOMIC DNA]</scope>
    <source>
        <strain evidence="2 3">DSM 16998</strain>
    </source>
</reference>
<gene>
    <name evidence="2" type="ORF">DES47_10448</name>
</gene>
<dbReference type="InterPro" id="IPR031165">
    <property type="entry name" value="GNAT_YJDJ"/>
</dbReference>
<dbReference type="InterPro" id="IPR045057">
    <property type="entry name" value="Gcn5-rel_NAT"/>
</dbReference>
<dbReference type="EMBL" id="SNXS01000004">
    <property type="protein sequence ID" value="TDP63766.1"/>
    <property type="molecule type" value="Genomic_DNA"/>
</dbReference>
<dbReference type="Pfam" id="PF14542">
    <property type="entry name" value="Acetyltransf_CG"/>
    <property type="match status" value="1"/>
</dbReference>
<dbReference type="Gene3D" id="1.25.40.10">
    <property type="entry name" value="Tetratricopeptide repeat domain"/>
    <property type="match status" value="1"/>
</dbReference>
<dbReference type="Gene3D" id="1.20.58.320">
    <property type="entry name" value="TPR-like"/>
    <property type="match status" value="1"/>
</dbReference>
<organism evidence="2 3">
    <name type="scientific">Roseateles toxinivorans</name>
    <dbReference type="NCBI Taxonomy" id="270368"/>
    <lineage>
        <taxon>Bacteria</taxon>
        <taxon>Pseudomonadati</taxon>
        <taxon>Pseudomonadota</taxon>
        <taxon>Betaproteobacteria</taxon>
        <taxon>Burkholderiales</taxon>
        <taxon>Sphaerotilaceae</taxon>
        <taxon>Roseateles</taxon>
    </lineage>
</organism>
<keyword evidence="3" id="KW-1185">Reference proteome</keyword>
<feature type="domain" description="N-acetyltransferase" evidence="1">
    <location>
        <begin position="10"/>
        <end position="95"/>
    </location>
</feature>